<name>A0A2A6BSJ5_PRIPA</name>
<evidence type="ECO:0000313" key="1">
    <source>
        <dbReference type="EnsemblMetazoa" id="PPA37285.1"/>
    </source>
</evidence>
<protein>
    <submittedName>
        <fullName evidence="1">Uncharacterized protein</fullName>
    </submittedName>
</protein>
<reference evidence="1" key="2">
    <citation type="submission" date="2022-06" db="UniProtKB">
        <authorList>
            <consortium name="EnsemblMetazoa"/>
        </authorList>
    </citation>
    <scope>IDENTIFICATION</scope>
    <source>
        <strain evidence="1">PS312</strain>
    </source>
</reference>
<organism evidence="1 2">
    <name type="scientific">Pristionchus pacificus</name>
    <name type="common">Parasitic nematode worm</name>
    <dbReference type="NCBI Taxonomy" id="54126"/>
    <lineage>
        <taxon>Eukaryota</taxon>
        <taxon>Metazoa</taxon>
        <taxon>Ecdysozoa</taxon>
        <taxon>Nematoda</taxon>
        <taxon>Chromadorea</taxon>
        <taxon>Rhabditida</taxon>
        <taxon>Rhabditina</taxon>
        <taxon>Diplogasteromorpha</taxon>
        <taxon>Diplogasteroidea</taxon>
        <taxon>Neodiplogasteridae</taxon>
        <taxon>Pristionchus</taxon>
    </lineage>
</organism>
<keyword evidence="2" id="KW-1185">Reference proteome</keyword>
<dbReference type="AlphaFoldDB" id="A0A2A6BSJ5"/>
<sequence length="218" mass="24693">NVMARGIKESTPTDFEERNRYLAKLLLSHECVLSLAHRELLYSSLFQPASTNEFNAHEPASVHQSSDRMNTSRNCKELSSCSSLLNVTHSVQNNSNDEYTESMLATEDSEMKSAFRIPDKSHYRTIQQPTVTCPMVFPPIGSTFNSLVPNAFNNLHNYSYKEFTTSNKAVPLEPRELLLPNSPSFPNNYKTPVVPLNLYALDLFPSHCYVVQTQNKNL</sequence>
<accession>A0A8R1YT56</accession>
<gene>
    <name evidence="1" type="primary">WBGene00275654</name>
</gene>
<evidence type="ECO:0000313" key="2">
    <source>
        <dbReference type="Proteomes" id="UP000005239"/>
    </source>
</evidence>
<dbReference type="Proteomes" id="UP000005239">
    <property type="component" value="Unassembled WGS sequence"/>
</dbReference>
<proteinExistence type="predicted"/>
<dbReference type="EnsemblMetazoa" id="PPA37285.1">
    <property type="protein sequence ID" value="PPA37285.1"/>
    <property type="gene ID" value="WBGene00275654"/>
</dbReference>
<reference evidence="2" key="1">
    <citation type="journal article" date="2008" name="Nat. Genet.">
        <title>The Pristionchus pacificus genome provides a unique perspective on nematode lifestyle and parasitism.</title>
        <authorList>
            <person name="Dieterich C."/>
            <person name="Clifton S.W."/>
            <person name="Schuster L.N."/>
            <person name="Chinwalla A."/>
            <person name="Delehaunty K."/>
            <person name="Dinkelacker I."/>
            <person name="Fulton L."/>
            <person name="Fulton R."/>
            <person name="Godfrey J."/>
            <person name="Minx P."/>
            <person name="Mitreva M."/>
            <person name="Roeseler W."/>
            <person name="Tian H."/>
            <person name="Witte H."/>
            <person name="Yang S.P."/>
            <person name="Wilson R.K."/>
            <person name="Sommer R.J."/>
        </authorList>
    </citation>
    <scope>NUCLEOTIDE SEQUENCE [LARGE SCALE GENOMIC DNA]</scope>
    <source>
        <strain evidence="2">PS312</strain>
    </source>
</reference>
<accession>A0A2A6BSJ5</accession>